<dbReference type="Proteomes" id="UP000198221">
    <property type="component" value="Chromosome I"/>
</dbReference>
<dbReference type="OrthoDB" id="9792173at2"/>
<reference evidence="3" key="1">
    <citation type="submission" date="2016-06" db="EMBL/GenBank/DDBJ databases">
        <authorList>
            <person name="Varghese N."/>
            <person name="Submissions Spin"/>
        </authorList>
    </citation>
    <scope>NUCLEOTIDE SEQUENCE [LARGE SCALE GENOMIC DNA]</scope>
    <source>
        <strain evidence="3">DSM 43819</strain>
    </source>
</reference>
<dbReference type="RefSeq" id="WP_089014450.1">
    <property type="nucleotide sequence ID" value="NZ_LT607754.1"/>
</dbReference>
<dbReference type="InterPro" id="IPR029068">
    <property type="entry name" value="Glyas_Bleomycin-R_OHBP_Dase"/>
</dbReference>
<gene>
    <name evidence="2" type="ORF">GA0070613_5006</name>
</gene>
<keyword evidence="2" id="KW-0223">Dioxygenase</keyword>
<dbReference type="PROSITE" id="PS51819">
    <property type="entry name" value="VOC"/>
    <property type="match status" value="1"/>
</dbReference>
<sequence>MRAPAPLAMQMRQQAFVTRLGTFGSTLDFWASAYGAGPFYVGDVEPQNVRFRGVATTARLRIALTFLGPVQIEVIAPLDDAPHVWNEPLDGVAELPAAGLFHHVLMETDDYDVARAQLLAAGLTDGLTADFSGRRLSYLDGRDWTGHYVELIEKTGWNDTLLDLMRQACAEFDGQFPRRDYLELVGEARARCAGAAGR</sequence>
<dbReference type="Gene3D" id="3.10.180.10">
    <property type="entry name" value="2,3-Dihydroxybiphenyl 1,2-Dioxygenase, domain 1"/>
    <property type="match status" value="1"/>
</dbReference>
<dbReference type="InterPro" id="IPR037523">
    <property type="entry name" value="VOC_core"/>
</dbReference>
<proteinExistence type="predicted"/>
<dbReference type="GO" id="GO:0051213">
    <property type="term" value="F:dioxygenase activity"/>
    <property type="evidence" value="ECO:0007669"/>
    <property type="project" value="UniProtKB-KW"/>
</dbReference>
<keyword evidence="3" id="KW-1185">Reference proteome</keyword>
<accession>A0A1C5JN92</accession>
<feature type="domain" description="VOC" evidence="1">
    <location>
        <begin position="12"/>
        <end position="154"/>
    </location>
</feature>
<evidence type="ECO:0000259" key="1">
    <source>
        <dbReference type="PROSITE" id="PS51819"/>
    </source>
</evidence>
<keyword evidence="2" id="KW-0560">Oxidoreductase</keyword>
<organism evidence="2 3">
    <name type="scientific">Micromonospora inositola</name>
    <dbReference type="NCBI Taxonomy" id="47865"/>
    <lineage>
        <taxon>Bacteria</taxon>
        <taxon>Bacillati</taxon>
        <taxon>Actinomycetota</taxon>
        <taxon>Actinomycetes</taxon>
        <taxon>Micromonosporales</taxon>
        <taxon>Micromonosporaceae</taxon>
        <taxon>Micromonospora</taxon>
    </lineage>
</organism>
<dbReference type="SUPFAM" id="SSF54593">
    <property type="entry name" value="Glyoxalase/Bleomycin resistance protein/Dihydroxybiphenyl dioxygenase"/>
    <property type="match status" value="1"/>
</dbReference>
<dbReference type="Pfam" id="PF13669">
    <property type="entry name" value="Glyoxalase_4"/>
    <property type="match status" value="1"/>
</dbReference>
<protein>
    <submittedName>
        <fullName evidence="2">Glyoxalase/Bleomycin resistance protein/Dioxygenase superfamily protein</fullName>
    </submittedName>
</protein>
<name>A0A1C5JN92_9ACTN</name>
<evidence type="ECO:0000313" key="2">
    <source>
        <dbReference type="EMBL" id="SCG71997.1"/>
    </source>
</evidence>
<dbReference type="EMBL" id="LT607754">
    <property type="protein sequence ID" value="SCG71997.1"/>
    <property type="molecule type" value="Genomic_DNA"/>
</dbReference>
<evidence type="ECO:0000313" key="3">
    <source>
        <dbReference type="Proteomes" id="UP000198221"/>
    </source>
</evidence>
<dbReference type="AlphaFoldDB" id="A0A1C5JN92"/>